<evidence type="ECO:0000256" key="2">
    <source>
        <dbReference type="SAM" id="SignalP"/>
    </source>
</evidence>
<evidence type="ECO:0000256" key="1">
    <source>
        <dbReference type="SAM" id="MobiDB-lite"/>
    </source>
</evidence>
<proteinExistence type="predicted"/>
<gene>
    <name evidence="3" type="ORF">GNLVRS02_ARAD1B06006g</name>
</gene>
<evidence type="ECO:0000313" key="3">
    <source>
        <dbReference type="EMBL" id="CDP36131.1"/>
    </source>
</evidence>
<organism evidence="3">
    <name type="scientific">Blastobotrys adeninivorans</name>
    <name type="common">Yeast</name>
    <name type="synonym">Arxula adeninivorans</name>
    <dbReference type="NCBI Taxonomy" id="409370"/>
    <lineage>
        <taxon>Eukaryota</taxon>
        <taxon>Fungi</taxon>
        <taxon>Dikarya</taxon>
        <taxon>Ascomycota</taxon>
        <taxon>Saccharomycotina</taxon>
        <taxon>Dipodascomycetes</taxon>
        <taxon>Dipodascales</taxon>
        <taxon>Trichomonascaceae</taxon>
        <taxon>Blastobotrys</taxon>
    </lineage>
</organism>
<name>A0A060TAB5_BLAAD</name>
<reference evidence="3" key="2">
    <citation type="submission" date="2014-06" db="EMBL/GenBank/DDBJ databases">
        <title>The complete genome of Blastobotrys (Arxula) adeninivorans LS3 - a yeast of biotechnological interest.</title>
        <authorList>
            <person name="Kunze G."/>
            <person name="Gaillardin C."/>
            <person name="Czernicka M."/>
            <person name="Durrens P."/>
            <person name="Martin T."/>
            <person name="Boer E."/>
            <person name="Gabaldon T."/>
            <person name="Cruz J."/>
            <person name="Talla E."/>
            <person name="Marck C."/>
            <person name="Goffeau A."/>
            <person name="Barbe V."/>
            <person name="Baret P."/>
            <person name="Baronian K."/>
            <person name="Beier S."/>
            <person name="Bleykasten C."/>
            <person name="Bode R."/>
            <person name="Casaregola S."/>
            <person name="Despons L."/>
            <person name="Fairhead C."/>
            <person name="Giersberg M."/>
            <person name="Gierski P."/>
            <person name="Hahnel U."/>
            <person name="Hartmann A."/>
            <person name="Jankowska D."/>
            <person name="Jubin C."/>
            <person name="Jung P."/>
            <person name="Lafontaine I."/>
            <person name="Leh-Louis V."/>
            <person name="Lemaire M."/>
            <person name="Marcet-Houben M."/>
            <person name="Mascher M."/>
            <person name="Morel G."/>
            <person name="Richard G.-F."/>
            <person name="Riechen J."/>
            <person name="Sacerdot C."/>
            <person name="Sarkar A."/>
            <person name="Savel G."/>
            <person name="Schacherer J."/>
            <person name="Sherman D."/>
            <person name="Straub M.-L."/>
            <person name="Stein N."/>
            <person name="Thierry A."/>
            <person name="Trautwein-Schult A."/>
            <person name="Westhof E."/>
            <person name="Worch S."/>
            <person name="Dujon B."/>
            <person name="Souciet J.-L."/>
            <person name="Wincker P."/>
            <person name="Scholz U."/>
            <person name="Neuveglise N."/>
        </authorList>
    </citation>
    <scope>NUCLEOTIDE SEQUENCE</scope>
    <source>
        <strain evidence="3">LS3</strain>
    </source>
</reference>
<feature type="region of interest" description="Disordered" evidence="1">
    <location>
        <begin position="166"/>
        <end position="202"/>
    </location>
</feature>
<feature type="chain" id="PRO_5001592113" evidence="2">
    <location>
        <begin position="21"/>
        <end position="687"/>
    </location>
</feature>
<sequence>MSHSCLQAIGLALLAGTALAQPFNEELEGSFDHGQQLNARAPPGAYFTTTVKYTIVDTVTVDTSPLAPSNGIGIENDYQASSSVAGVLQAPVASSSPVYMSSVSSAITSVPTTTSPPNVNGKLKDGPSSDWQGYISQAFSVVRPNMPTDAGTMDWNGLVNNWISDSGSDSSSAGSDSNSSGSDSSIGNKLIMAPNNSTEDLDEDTIKKEARKLKQMIGGYTNNLRENCLFWPKHLGSAMGSISNTVNVVTSSSGGCSTCGTCSYCGGYSGGYSNAGMSRNRANVYAKLATNDKNEAICPFITEVVNATNQVTMSVEAYGYSQEYSQQIPQLLEQLKNLKTFIAEHQINCYTTGDIQKLIDVVKNLHLTTKTISGNLNTITSTINSLSATTVPLVSVKSSDSLDFLEVDATELSASSSIGVPATSVKELLDEFSSKVVNSAFNRPYVTPTGFGTTTDMLNMVPTGRPTGPVSAPAAMTPPSFYISSRTSNPGFGAVPTEPLNGQGHGQGQWPTTPVLKRRDSENAQEIYSSFVTMMQGNLPTGFSTIPFSVALAPLTGTVAQPSGSDGAREPIRQIMQQIRDGNVALPSGANFQSIQDIFSRISPQAGERVRQFLNGGNVNVQVNHNAGSGAGVNIEVVNDGVTATINRQLGGNGNGNWDFTWGTTFQTSWNYGNLPAATAASPLTQI</sequence>
<dbReference type="EMBL" id="HG937692">
    <property type="protein sequence ID" value="CDP36131.1"/>
    <property type="molecule type" value="Genomic_DNA"/>
</dbReference>
<feature type="compositionally biased region" description="Low complexity" evidence="1">
    <location>
        <begin position="166"/>
        <end position="187"/>
    </location>
</feature>
<protein>
    <submittedName>
        <fullName evidence="3">ARAD1B06006p</fullName>
    </submittedName>
</protein>
<dbReference type="AlphaFoldDB" id="A0A060TAB5"/>
<feature type="signal peptide" evidence="2">
    <location>
        <begin position="1"/>
        <end position="20"/>
    </location>
</feature>
<reference evidence="3" key="1">
    <citation type="submission" date="2014-02" db="EMBL/GenBank/DDBJ databases">
        <authorList>
            <person name="Genoscope - CEA"/>
        </authorList>
    </citation>
    <scope>NUCLEOTIDE SEQUENCE</scope>
    <source>
        <strain evidence="3">LS3</strain>
    </source>
</reference>
<accession>A0A060TAB5</accession>
<keyword evidence="2" id="KW-0732">Signal</keyword>